<feature type="compositionally biased region" description="Polar residues" evidence="1">
    <location>
        <begin position="100"/>
        <end position="118"/>
    </location>
</feature>
<dbReference type="InterPro" id="IPR012337">
    <property type="entry name" value="RNaseH-like_sf"/>
</dbReference>
<reference evidence="2" key="1">
    <citation type="submission" date="2025-08" db="UniProtKB">
        <authorList>
            <consortium name="Ensembl"/>
        </authorList>
    </citation>
    <scope>IDENTIFICATION</scope>
</reference>
<name>A0A674J7F9_9SAUR</name>
<dbReference type="AlphaFoldDB" id="A0A674J7F9"/>
<dbReference type="GeneTree" id="ENSGT00940000162521"/>
<dbReference type="SUPFAM" id="SSF53098">
    <property type="entry name" value="Ribonuclease H-like"/>
    <property type="match status" value="1"/>
</dbReference>
<dbReference type="PANTHER" id="PTHR45913:SF19">
    <property type="entry name" value="LOW QUALITY PROTEIN: ZINC FINGER BED DOMAIN-CONTAINING PROTEIN 5-LIKE"/>
    <property type="match status" value="1"/>
</dbReference>
<dbReference type="PANTHER" id="PTHR45913">
    <property type="entry name" value="EPM2A-INTERACTING PROTEIN 1"/>
    <property type="match status" value="1"/>
</dbReference>
<dbReference type="Ensembl" id="ENSTMTT00000017805.1">
    <property type="protein sequence ID" value="ENSTMTP00000017195.1"/>
    <property type="gene ID" value="ENSTMTG00000012372.1"/>
</dbReference>
<evidence type="ECO:0008006" key="4">
    <source>
        <dbReference type="Google" id="ProtNLM"/>
    </source>
</evidence>
<feature type="region of interest" description="Disordered" evidence="1">
    <location>
        <begin position="1"/>
        <end position="68"/>
    </location>
</feature>
<keyword evidence="3" id="KW-1185">Reference proteome</keyword>
<feature type="region of interest" description="Disordered" evidence="1">
    <location>
        <begin position="97"/>
        <end position="130"/>
    </location>
</feature>
<protein>
    <recommendedName>
        <fullName evidence="4">HAT C-terminal dimerisation domain-containing protein</fullName>
    </recommendedName>
</protein>
<proteinExistence type="predicted"/>
<evidence type="ECO:0000313" key="2">
    <source>
        <dbReference type="Ensembl" id="ENSTMTP00000017195.1"/>
    </source>
</evidence>
<feature type="compositionally biased region" description="Low complexity" evidence="1">
    <location>
        <begin position="44"/>
        <end position="68"/>
    </location>
</feature>
<dbReference type="Proteomes" id="UP000472274">
    <property type="component" value="Unplaced"/>
</dbReference>
<dbReference type="InParanoid" id="A0A674J7F9"/>
<feature type="compositionally biased region" description="Low complexity" evidence="1">
    <location>
        <begin position="16"/>
        <end position="28"/>
    </location>
</feature>
<accession>A0A674J7F9</accession>
<evidence type="ECO:0000256" key="1">
    <source>
        <dbReference type="SAM" id="MobiDB-lite"/>
    </source>
</evidence>
<sequence>GQRTSALEAAGGTRLQGRQPEPQGEQGRAVGAGSPSPAPVRGVAGSPNPSAPAGLASPSPRESAAGQLGLAARALLPVSGGAGSPNSRDSGARQLGLESVKTQESASVSSSPHCGKSTSNDHDGPGKSLTKKRKYDDYIKYGFTCIGDQECPKPLCVICGDVLANSSLKPSLLRCHLETRHPAQLDKPVDFFKRKLAERKSDITSFISKASTDNENALEASYRVSYRVAKASKAHTIAESLIGPCIKDVVHCMLGEKAAKRIDMVPLSNNTLSRRINDMSNNVETIIVQRVKNSPYYAIQLDESSDEANLAILLLFVRYVNEGLVEDDLLFCRPLEERTTGEDIFNLTNAYFQEKEIDWSLSWTHYSIHRQALATKRMPEGLKEVLDNAVKMVNFIKSRSTNSRIFHVLCEEMGSIHDCLLTHTEVRWLSLGKILVRLFELKTEILVFFNSHPFHLASCMENNVWLQSLAYLADIFSRINYLNFSLQGLNVTVFNVQDRVESMIKKLQFSESCLENNQTLDQCTKTNITGLLSSCISDNDWIRNPFDDTTFSPQILNTEEKEKMIEISCDYKLRRSFRNLSLINFWLSLRNEYPLLAEKAAAVLLPFSTTYLCEKAFSSYAHLKTKYRNRLDAEPDLRLYLSPRVPDFKELCRAKQAHP</sequence>
<reference evidence="2" key="2">
    <citation type="submission" date="2025-09" db="UniProtKB">
        <authorList>
            <consortium name="Ensembl"/>
        </authorList>
    </citation>
    <scope>IDENTIFICATION</scope>
</reference>
<organism evidence="2 3">
    <name type="scientific">Terrapene triunguis</name>
    <name type="common">Three-toed box turtle</name>
    <dbReference type="NCBI Taxonomy" id="2587831"/>
    <lineage>
        <taxon>Eukaryota</taxon>
        <taxon>Metazoa</taxon>
        <taxon>Chordata</taxon>
        <taxon>Craniata</taxon>
        <taxon>Vertebrata</taxon>
        <taxon>Euteleostomi</taxon>
        <taxon>Archelosauria</taxon>
        <taxon>Testudinata</taxon>
        <taxon>Testudines</taxon>
        <taxon>Cryptodira</taxon>
        <taxon>Durocryptodira</taxon>
        <taxon>Testudinoidea</taxon>
        <taxon>Emydidae</taxon>
        <taxon>Terrapene</taxon>
    </lineage>
</organism>
<evidence type="ECO:0000313" key="3">
    <source>
        <dbReference type="Proteomes" id="UP000472274"/>
    </source>
</evidence>